<keyword evidence="1" id="KW-0175">Coiled coil</keyword>
<feature type="compositionally biased region" description="Pro residues" evidence="2">
    <location>
        <begin position="645"/>
        <end position="660"/>
    </location>
</feature>
<dbReference type="SUPFAM" id="SSF52540">
    <property type="entry name" value="P-loop containing nucleoside triphosphate hydrolases"/>
    <property type="match status" value="1"/>
</dbReference>
<dbReference type="PANTHER" id="PTHR43681">
    <property type="entry name" value="TRANSMEMBRANE GTPASE FZO"/>
    <property type="match status" value="1"/>
</dbReference>
<dbReference type="RefSeq" id="WP_372505018.1">
    <property type="nucleotide sequence ID" value="NZ_BAAAOE010000001.1"/>
</dbReference>
<feature type="compositionally biased region" description="Pro residues" evidence="2">
    <location>
        <begin position="1"/>
        <end position="10"/>
    </location>
</feature>
<keyword evidence="6" id="KW-1185">Reference proteome</keyword>
<organism evidence="5 6">
    <name type="scientific">Williamsia serinedens</name>
    <dbReference type="NCBI Taxonomy" id="391736"/>
    <lineage>
        <taxon>Bacteria</taxon>
        <taxon>Bacillati</taxon>
        <taxon>Actinomycetota</taxon>
        <taxon>Actinomycetes</taxon>
        <taxon>Mycobacteriales</taxon>
        <taxon>Nocardiaceae</taxon>
        <taxon>Williamsia</taxon>
    </lineage>
</organism>
<dbReference type="PANTHER" id="PTHR43681:SF1">
    <property type="entry name" value="SARCALUMENIN"/>
    <property type="match status" value="1"/>
</dbReference>
<keyword evidence="3" id="KW-1133">Transmembrane helix</keyword>
<feature type="domain" description="Dynamin N-terminal" evidence="4">
    <location>
        <begin position="78"/>
        <end position="225"/>
    </location>
</feature>
<evidence type="ECO:0000256" key="1">
    <source>
        <dbReference type="SAM" id="Coils"/>
    </source>
</evidence>
<dbReference type="InterPro" id="IPR027417">
    <property type="entry name" value="P-loop_NTPase"/>
</dbReference>
<dbReference type="Pfam" id="PF00350">
    <property type="entry name" value="Dynamin_N"/>
    <property type="match status" value="1"/>
</dbReference>
<gene>
    <name evidence="5" type="ORF">LX12_002776</name>
</gene>
<comment type="caution">
    <text evidence="5">The sequence shown here is derived from an EMBL/GenBank/DDBJ whole genome shotgun (WGS) entry which is preliminary data.</text>
</comment>
<evidence type="ECO:0000256" key="3">
    <source>
        <dbReference type="SAM" id="Phobius"/>
    </source>
</evidence>
<name>A0ABT1H4B0_9NOCA</name>
<dbReference type="InterPro" id="IPR051943">
    <property type="entry name" value="TRAFAC_Dynamin-like_GTPase"/>
</dbReference>
<reference evidence="5 6" key="1">
    <citation type="submission" date="2022-06" db="EMBL/GenBank/DDBJ databases">
        <title>Genomic Encyclopedia of Archaeal and Bacterial Type Strains, Phase II (KMG-II): from individual species to whole genera.</title>
        <authorList>
            <person name="Goeker M."/>
        </authorList>
    </citation>
    <scope>NUCLEOTIDE SEQUENCE [LARGE SCALE GENOMIC DNA]</scope>
    <source>
        <strain evidence="5 6">DSM 45037</strain>
    </source>
</reference>
<dbReference type="Gene3D" id="3.40.50.300">
    <property type="entry name" value="P-loop containing nucleotide triphosphate hydrolases"/>
    <property type="match status" value="1"/>
</dbReference>
<feature type="transmembrane region" description="Helical" evidence="3">
    <location>
        <begin position="497"/>
        <end position="523"/>
    </location>
</feature>
<evidence type="ECO:0000313" key="5">
    <source>
        <dbReference type="EMBL" id="MCP2161577.1"/>
    </source>
</evidence>
<dbReference type="Proteomes" id="UP001205740">
    <property type="component" value="Unassembled WGS sequence"/>
</dbReference>
<feature type="region of interest" description="Disordered" evidence="2">
    <location>
        <begin position="637"/>
        <end position="674"/>
    </location>
</feature>
<sequence>MQPTPPPHAPLPAATGPATPPQQFPGPQGPAGADQSASRQLDELLRQMADVAAGLEREDLVARLDGARTRIIDPRLRIVVVGQLKQGKSQFVNSLLDIEVCSVGDDETTAVPTLVQHAQTASAHLVLDDPGSNEPVQVDIPIDAIRGITPDTPYAEGRSVVRLEVSVPNPLLADGLVLVDTPGVGGHGNPHAASTLGLIPSADAVLVVSDASQEFTEPEIQFLKQVTALCPTVACLVSKTDLYPHWRRIVEADRAHLQREGIDVPLLPISSVLRTHAIRRNDAGLMAESGFTDLYGFLRDRVVAHAEQTTRASVALDLRSVSEHLALTLGSELAALRDPETAAAALEGLRRAQTAAEEMQQKSSRWQQTLADGIADLAGDVEHDLRDRLRAVTREAEKAVDEGDPGKDWAQLSEWLADQIATAVGDNFVWAHEQSVWLADRVAEHFAETAKTALPDLDIADIDGVFEPVTELADLESGRLGIGQKALIGLRGSYGGVLMFGLITTLMGLALINPISVGAGVLLGSKAYRDDKGARVDQRRIKAKQAIHAFTDDVSFQVGKESRDRLRHVQRALRDHFVDVADQAARSVSESLRAAQEAAQSEHSLRASRTAELEQQLRAVAALRTVSDRLEVAAGPVRPAVAPASTPPPAPPAVATPPTTPTGRHSADPTRWQA</sequence>
<feature type="coiled-coil region" evidence="1">
    <location>
        <begin position="342"/>
        <end position="402"/>
    </location>
</feature>
<evidence type="ECO:0000313" key="6">
    <source>
        <dbReference type="Proteomes" id="UP001205740"/>
    </source>
</evidence>
<keyword evidence="3" id="KW-0472">Membrane</keyword>
<protein>
    <submittedName>
        <fullName evidence="5">Dynamin family protein</fullName>
    </submittedName>
</protein>
<accession>A0ABT1H4B0</accession>
<feature type="compositionally biased region" description="Pro residues" evidence="2">
    <location>
        <begin position="18"/>
        <end position="28"/>
    </location>
</feature>
<feature type="region of interest" description="Disordered" evidence="2">
    <location>
        <begin position="1"/>
        <end position="38"/>
    </location>
</feature>
<evidence type="ECO:0000259" key="4">
    <source>
        <dbReference type="Pfam" id="PF00350"/>
    </source>
</evidence>
<dbReference type="EMBL" id="JAMTCG010000005">
    <property type="protein sequence ID" value="MCP2161577.1"/>
    <property type="molecule type" value="Genomic_DNA"/>
</dbReference>
<proteinExistence type="predicted"/>
<keyword evidence="3" id="KW-0812">Transmembrane</keyword>
<evidence type="ECO:0000256" key="2">
    <source>
        <dbReference type="SAM" id="MobiDB-lite"/>
    </source>
</evidence>
<dbReference type="InterPro" id="IPR045063">
    <property type="entry name" value="Dynamin_N"/>
</dbReference>